<dbReference type="GO" id="GO:0003887">
    <property type="term" value="F:DNA-directed DNA polymerase activity"/>
    <property type="evidence" value="ECO:0007669"/>
    <property type="project" value="UniProtKB-EC"/>
</dbReference>
<comment type="catalytic activity">
    <reaction evidence="1">
        <text>DNA(n) + a 2'-deoxyribonucleoside 5'-triphosphate = DNA(n+1) + diphosphate</text>
        <dbReference type="Rhea" id="RHEA:22508"/>
        <dbReference type="Rhea" id="RHEA-COMP:17339"/>
        <dbReference type="Rhea" id="RHEA-COMP:17340"/>
        <dbReference type="ChEBI" id="CHEBI:33019"/>
        <dbReference type="ChEBI" id="CHEBI:61560"/>
        <dbReference type="ChEBI" id="CHEBI:173112"/>
        <dbReference type="EC" id="2.7.7.7"/>
    </reaction>
</comment>
<comment type="caution">
    <text evidence="3">The sequence shown here is derived from an EMBL/GenBank/DDBJ whole genome shotgun (WGS) entry which is preliminary data.</text>
</comment>
<dbReference type="InterPro" id="IPR050240">
    <property type="entry name" value="DNA_pol_type-B"/>
</dbReference>
<evidence type="ECO:0000313" key="3">
    <source>
        <dbReference type="EMBL" id="KAF9601089.1"/>
    </source>
</evidence>
<dbReference type="PANTHER" id="PTHR10322:SF23">
    <property type="entry name" value="DNA POLYMERASE DELTA CATALYTIC SUBUNIT"/>
    <property type="match status" value="1"/>
</dbReference>
<dbReference type="SUPFAM" id="SSF53098">
    <property type="entry name" value="Ribonuclease H-like"/>
    <property type="match status" value="1"/>
</dbReference>
<evidence type="ECO:0000313" key="4">
    <source>
        <dbReference type="Proteomes" id="UP000631114"/>
    </source>
</evidence>
<keyword evidence="4" id="KW-1185">Reference proteome</keyword>
<evidence type="ECO:0000256" key="1">
    <source>
        <dbReference type="ARBA" id="ARBA00049244"/>
    </source>
</evidence>
<dbReference type="InterPro" id="IPR056435">
    <property type="entry name" value="DPOD/Z_N"/>
</dbReference>
<dbReference type="Proteomes" id="UP000631114">
    <property type="component" value="Unassembled WGS sequence"/>
</dbReference>
<dbReference type="Gene3D" id="3.30.342.10">
    <property type="entry name" value="DNA Polymerase, chain B, domain 1"/>
    <property type="match status" value="1"/>
</dbReference>
<feature type="non-terminal residue" evidence="3">
    <location>
        <position position="1"/>
    </location>
</feature>
<feature type="domain" description="DNA polymerase delta/zeta catalytic subunit N-terminal" evidence="2">
    <location>
        <begin position="37"/>
        <end position="112"/>
    </location>
</feature>
<proteinExistence type="predicted"/>
<dbReference type="GO" id="GO:0008296">
    <property type="term" value="F:3'-5'-DNA exonuclease activity"/>
    <property type="evidence" value="ECO:0007669"/>
    <property type="project" value="TreeGrafter"/>
</dbReference>
<dbReference type="OrthoDB" id="2414538at2759"/>
<dbReference type="PANTHER" id="PTHR10322">
    <property type="entry name" value="DNA POLYMERASE CATALYTIC SUBUNIT"/>
    <property type="match status" value="1"/>
</dbReference>
<reference evidence="3 4" key="1">
    <citation type="submission" date="2020-10" db="EMBL/GenBank/DDBJ databases">
        <title>The Coptis chinensis genome and diversification of protoberbering-type alkaloids.</title>
        <authorList>
            <person name="Wang B."/>
            <person name="Shu S."/>
            <person name="Song C."/>
            <person name="Liu Y."/>
        </authorList>
    </citation>
    <scope>NUCLEOTIDE SEQUENCE [LARGE SCALE GENOMIC DNA]</scope>
    <source>
        <strain evidence="3">HL-2020</strain>
        <tissue evidence="3">Leaf</tissue>
    </source>
</reference>
<dbReference type="GO" id="GO:0045004">
    <property type="term" value="P:DNA replication proofreading"/>
    <property type="evidence" value="ECO:0007669"/>
    <property type="project" value="TreeGrafter"/>
</dbReference>
<dbReference type="EMBL" id="JADFTS010000006">
    <property type="protein sequence ID" value="KAF9601089.1"/>
    <property type="molecule type" value="Genomic_DNA"/>
</dbReference>
<dbReference type="AlphaFoldDB" id="A0A835LRS5"/>
<evidence type="ECO:0000259" key="2">
    <source>
        <dbReference type="Pfam" id="PF24055"/>
    </source>
</evidence>
<name>A0A835LRS5_9MAGN</name>
<dbReference type="GO" id="GO:0006287">
    <property type="term" value="P:base-excision repair, gap-filling"/>
    <property type="evidence" value="ECO:0007669"/>
    <property type="project" value="TreeGrafter"/>
</dbReference>
<dbReference type="Pfam" id="PF24055">
    <property type="entry name" value="POL3_N"/>
    <property type="match status" value="1"/>
</dbReference>
<gene>
    <name evidence="3" type="ORF">IFM89_016062</name>
</gene>
<dbReference type="InterPro" id="IPR012337">
    <property type="entry name" value="RNaseH-like_sf"/>
</dbReference>
<sequence length="443" mass="49835">FQQLEIDYVIGERNRELLPYASGVTREGHSVCCNIHGFEPYFYVSCPQEMGPDDVSHFHHILESKMKEANRNSTVPQFVLRIEMVQKKSIMYYQQQQSHLFVKIVVALPTMVAGCRGELLLSLPLPLSEGLTFRSEEKEREKDWTPGTHVFGSIPLPGEEAVEKLLLEGDPRNRRLIPGLTGHLDAFTGAFSMFMGKAEVRINMRIPGKRLAIVARETRVRFETQLRLRPFELFIGASENKEDPPLAVPKISNSSSDRPKTCQLCFRPVSSVDAVLDIRKKVGYTGNSYYEHYRTSIRQKSALEGSGSQSASDTSVANLVTLQGESQPFVRNIMTLKSYSPIVGADVMPFENEREVLLAWRIGEAIKVNEKCPDALSMLGALELKNDDWLKAKETFCAARKATDGKDSYYALSLGNWNYFAAALSGLFGKLYRNLQPLINLNL</sequence>
<organism evidence="3 4">
    <name type="scientific">Coptis chinensis</name>
    <dbReference type="NCBI Taxonomy" id="261450"/>
    <lineage>
        <taxon>Eukaryota</taxon>
        <taxon>Viridiplantae</taxon>
        <taxon>Streptophyta</taxon>
        <taxon>Embryophyta</taxon>
        <taxon>Tracheophyta</taxon>
        <taxon>Spermatophyta</taxon>
        <taxon>Magnoliopsida</taxon>
        <taxon>Ranunculales</taxon>
        <taxon>Ranunculaceae</taxon>
        <taxon>Coptidoideae</taxon>
        <taxon>Coptis</taxon>
    </lineage>
</organism>
<protein>
    <recommendedName>
        <fullName evidence="2">DNA polymerase delta/zeta catalytic subunit N-terminal domain-containing protein</fullName>
    </recommendedName>
</protein>
<dbReference type="GO" id="GO:0006297">
    <property type="term" value="P:nucleotide-excision repair, DNA gap filling"/>
    <property type="evidence" value="ECO:0007669"/>
    <property type="project" value="TreeGrafter"/>
</dbReference>
<accession>A0A835LRS5</accession>
<dbReference type="GO" id="GO:0043625">
    <property type="term" value="C:delta DNA polymerase complex"/>
    <property type="evidence" value="ECO:0007669"/>
    <property type="project" value="TreeGrafter"/>
</dbReference>